<dbReference type="PANTHER" id="PTHR42928:SF5">
    <property type="entry name" value="BLR1237 PROTEIN"/>
    <property type="match status" value="1"/>
</dbReference>
<dbReference type="InterPro" id="IPR005064">
    <property type="entry name" value="BUG"/>
</dbReference>
<feature type="signal peptide" evidence="2">
    <location>
        <begin position="1"/>
        <end position="20"/>
    </location>
</feature>
<keyword evidence="2" id="KW-0732">Signal</keyword>
<dbReference type="EMBL" id="JAETWB010000013">
    <property type="protein sequence ID" value="MBL6080377.1"/>
    <property type="molecule type" value="Genomic_DNA"/>
</dbReference>
<feature type="chain" id="PRO_5046109758" evidence="2">
    <location>
        <begin position="21"/>
        <end position="316"/>
    </location>
</feature>
<reference evidence="3 4" key="1">
    <citation type="submission" date="2021-01" db="EMBL/GenBank/DDBJ databases">
        <title>Belnapia mucosa sp. nov. and Belnapia arida sp. nov., isolated from the Tabernas Desert (Almeria, Spain).</title>
        <authorList>
            <person name="Molina-Menor E."/>
            <person name="Vidal-Verdu A."/>
            <person name="Calonge A."/>
            <person name="Satari L."/>
            <person name="Pereto J."/>
            <person name="Porcar M."/>
        </authorList>
    </citation>
    <scope>NUCLEOTIDE SEQUENCE [LARGE SCALE GENOMIC DNA]</scope>
    <source>
        <strain evidence="3 4">T18</strain>
    </source>
</reference>
<dbReference type="PANTHER" id="PTHR42928">
    <property type="entry name" value="TRICARBOXYLATE-BINDING PROTEIN"/>
    <property type="match status" value="1"/>
</dbReference>
<evidence type="ECO:0000256" key="1">
    <source>
        <dbReference type="ARBA" id="ARBA00006987"/>
    </source>
</evidence>
<gene>
    <name evidence="3" type="ORF">JMJ56_20380</name>
</gene>
<evidence type="ECO:0000256" key="2">
    <source>
        <dbReference type="SAM" id="SignalP"/>
    </source>
</evidence>
<evidence type="ECO:0000313" key="4">
    <source>
        <dbReference type="Proteomes" id="UP000660885"/>
    </source>
</evidence>
<comment type="caution">
    <text evidence="3">The sequence shown here is derived from an EMBL/GenBank/DDBJ whole genome shotgun (WGS) entry which is preliminary data.</text>
</comment>
<dbReference type="RefSeq" id="WP_202833612.1">
    <property type="nucleotide sequence ID" value="NZ_JAETWB010000013.1"/>
</dbReference>
<organism evidence="3 4">
    <name type="scientific">Belnapia arida</name>
    <dbReference type="NCBI Taxonomy" id="2804533"/>
    <lineage>
        <taxon>Bacteria</taxon>
        <taxon>Pseudomonadati</taxon>
        <taxon>Pseudomonadota</taxon>
        <taxon>Alphaproteobacteria</taxon>
        <taxon>Acetobacterales</taxon>
        <taxon>Roseomonadaceae</taxon>
        <taxon>Belnapia</taxon>
    </lineage>
</organism>
<dbReference type="PIRSF" id="PIRSF017082">
    <property type="entry name" value="YflP"/>
    <property type="match status" value="1"/>
</dbReference>
<dbReference type="Proteomes" id="UP000660885">
    <property type="component" value="Unassembled WGS sequence"/>
</dbReference>
<keyword evidence="4" id="KW-1185">Reference proteome</keyword>
<evidence type="ECO:0000313" key="3">
    <source>
        <dbReference type="EMBL" id="MBL6080377.1"/>
    </source>
</evidence>
<accession>A0ABS1U9J8</accession>
<dbReference type="InterPro" id="IPR042100">
    <property type="entry name" value="Bug_dom1"/>
</dbReference>
<dbReference type="Gene3D" id="3.40.190.150">
    <property type="entry name" value="Bordetella uptake gene, domain 1"/>
    <property type="match status" value="1"/>
</dbReference>
<dbReference type="Pfam" id="PF03401">
    <property type="entry name" value="TctC"/>
    <property type="match status" value="1"/>
</dbReference>
<comment type="similarity">
    <text evidence="1">Belongs to the UPF0065 (bug) family.</text>
</comment>
<dbReference type="CDD" id="cd07012">
    <property type="entry name" value="PBP2_Bug_TTT"/>
    <property type="match status" value="1"/>
</dbReference>
<name>A0ABS1U9J8_9PROT</name>
<protein>
    <submittedName>
        <fullName evidence="3">Tripartite tricarboxylate transporter substrate binding protein</fullName>
    </submittedName>
</protein>
<proteinExistence type="inferred from homology"/>
<dbReference type="Gene3D" id="3.40.190.10">
    <property type="entry name" value="Periplasmic binding protein-like II"/>
    <property type="match status" value="1"/>
</dbReference>
<sequence>MKRRLLLALALPATAARAQAWPDHPVRLVVPFAAGTTTDILGRIAGAAIAQGIGQLVVVDNRSGAGGTVGTAAVAQAAPDGHTLLFGTNGTMATNPAIMPNLPYDPLRDFVPVASFARTSVVLAIRPQLGVASLGEFLALARRRSLSVGSAGTGTTGHLTQALLQLRSGVVTTHVPYRDGARAVTDLLNGTLDAMVYHPLGFLPHIQSGALRPLAVTGPTRHFLFPEVPTMAEAGQPGVVVEGWWAIFAPARTPAPLITRLNALTNTALAAPATLAELRRQGLEVMGGTPEVLAEQTRTEVAAQRELVLAAGITAD</sequence>
<dbReference type="SUPFAM" id="SSF53850">
    <property type="entry name" value="Periplasmic binding protein-like II"/>
    <property type="match status" value="1"/>
</dbReference>